<dbReference type="CDD" id="cd03590">
    <property type="entry name" value="CLECT_DC-SIGN_like"/>
    <property type="match status" value="1"/>
</dbReference>
<dbReference type="InterPro" id="IPR001304">
    <property type="entry name" value="C-type_lectin-like"/>
</dbReference>
<organism evidence="6 7">
    <name type="scientific">Myotis myotis</name>
    <name type="common">Greater mouse-eared bat</name>
    <name type="synonym">Vespertilio myotis</name>
    <dbReference type="NCBI Taxonomy" id="51298"/>
    <lineage>
        <taxon>Eukaryota</taxon>
        <taxon>Metazoa</taxon>
        <taxon>Chordata</taxon>
        <taxon>Craniata</taxon>
        <taxon>Vertebrata</taxon>
        <taxon>Euteleostomi</taxon>
        <taxon>Mammalia</taxon>
        <taxon>Eutheria</taxon>
        <taxon>Laurasiatheria</taxon>
        <taxon>Chiroptera</taxon>
        <taxon>Yangochiroptera</taxon>
        <taxon>Vespertilionidae</taxon>
        <taxon>Myotis</taxon>
    </lineage>
</organism>
<keyword evidence="4" id="KW-0812">Transmembrane</keyword>
<keyword evidence="6" id="KW-0675">Receptor</keyword>
<dbReference type="AlphaFoldDB" id="A0A7J7XFL0"/>
<feature type="domain" description="C-type lectin" evidence="5">
    <location>
        <begin position="171"/>
        <end position="275"/>
    </location>
</feature>
<dbReference type="SUPFAM" id="SSF56436">
    <property type="entry name" value="C-type lectin-like"/>
    <property type="match status" value="1"/>
</dbReference>
<gene>
    <name evidence="6" type="ORF">mMyoMyo1_005072</name>
</gene>
<evidence type="ECO:0000256" key="1">
    <source>
        <dbReference type="ARBA" id="ARBA00022734"/>
    </source>
</evidence>
<evidence type="ECO:0000256" key="4">
    <source>
        <dbReference type="SAM" id="Phobius"/>
    </source>
</evidence>
<dbReference type="GO" id="GO:0030246">
    <property type="term" value="F:carbohydrate binding"/>
    <property type="evidence" value="ECO:0007669"/>
    <property type="project" value="UniProtKB-KW"/>
</dbReference>
<dbReference type="SMART" id="SM00034">
    <property type="entry name" value="CLECT"/>
    <property type="match status" value="1"/>
</dbReference>
<sequence length="289" mass="32836">MEEGLYSDVLQLRRGRRCCRRGTQVALLGLVTATLWAGLLTLLLLWHRDTVQGLRQLEDIAAQNVSQVSKDMEGHKGDQMAQKAQVAQVLQNMEEMQAEQKRTEIQDSELSQNLDGLVEDLSNFKSQGLNERRSALNSLERLQEEVAKLWIELRVSNGSMCNTCPERWVSFQRKCYYFGEGAKRWIQARNACSGLRGRLVSIHSQEEQDFLATHSNKKGSWIGLRDLHTEGEFVWMDQSPLDYSNWRPGEPNNGGQGEDCVMLLGSGQWNDAFCSSYLDGWVCDRLATC</sequence>
<dbReference type="VEuPathDB" id="HostDB:GeneID_118658600"/>
<evidence type="ECO:0000256" key="3">
    <source>
        <dbReference type="SAM" id="Coils"/>
    </source>
</evidence>
<evidence type="ECO:0000259" key="5">
    <source>
        <dbReference type="PROSITE" id="PS50041"/>
    </source>
</evidence>
<dbReference type="InterPro" id="IPR016187">
    <property type="entry name" value="CTDL_fold"/>
</dbReference>
<name>A0A7J7XFL0_MYOMY</name>
<keyword evidence="2" id="KW-1015">Disulfide bond</keyword>
<dbReference type="PANTHER" id="PTHR22803">
    <property type="entry name" value="MANNOSE, PHOSPHOLIPASE, LECTIN RECEPTOR RELATED"/>
    <property type="match status" value="1"/>
</dbReference>
<evidence type="ECO:0000313" key="6">
    <source>
        <dbReference type="EMBL" id="KAF6348483.1"/>
    </source>
</evidence>
<dbReference type="EMBL" id="JABWUV010000006">
    <property type="protein sequence ID" value="KAF6348483.1"/>
    <property type="molecule type" value="Genomic_DNA"/>
</dbReference>
<dbReference type="Proteomes" id="UP000527355">
    <property type="component" value="Unassembled WGS sequence"/>
</dbReference>
<keyword evidence="1" id="KW-0430">Lectin</keyword>
<comment type="caution">
    <text evidence="6">The sequence shown here is derived from an EMBL/GenBank/DDBJ whole genome shotgun (WGS) entry which is preliminary data.</text>
</comment>
<keyword evidence="4" id="KW-1133">Transmembrane helix</keyword>
<protein>
    <submittedName>
        <fullName evidence="6">Fc of IgE receptor II</fullName>
    </submittedName>
</protein>
<dbReference type="InterPro" id="IPR033989">
    <property type="entry name" value="CD209-like_CTLD"/>
</dbReference>
<dbReference type="PROSITE" id="PS50041">
    <property type="entry name" value="C_TYPE_LECTIN_2"/>
    <property type="match status" value="1"/>
</dbReference>
<dbReference type="InterPro" id="IPR050111">
    <property type="entry name" value="C-type_lectin/snaclec_domain"/>
</dbReference>
<dbReference type="PROSITE" id="PS00615">
    <property type="entry name" value="C_TYPE_LECTIN_1"/>
    <property type="match status" value="1"/>
</dbReference>
<dbReference type="InterPro" id="IPR018378">
    <property type="entry name" value="C-type_lectin_CS"/>
</dbReference>
<evidence type="ECO:0000256" key="2">
    <source>
        <dbReference type="ARBA" id="ARBA00023157"/>
    </source>
</evidence>
<keyword evidence="7" id="KW-1185">Reference proteome</keyword>
<reference evidence="6 7" key="1">
    <citation type="journal article" date="2020" name="Nature">
        <title>Six reference-quality genomes reveal evolution of bat adaptations.</title>
        <authorList>
            <person name="Jebb D."/>
            <person name="Huang Z."/>
            <person name="Pippel M."/>
            <person name="Hughes G.M."/>
            <person name="Lavrichenko K."/>
            <person name="Devanna P."/>
            <person name="Winkler S."/>
            <person name="Jermiin L.S."/>
            <person name="Skirmuntt E.C."/>
            <person name="Katzourakis A."/>
            <person name="Burkitt-Gray L."/>
            <person name="Ray D.A."/>
            <person name="Sullivan K.A.M."/>
            <person name="Roscito J.G."/>
            <person name="Kirilenko B.M."/>
            <person name="Davalos L.M."/>
            <person name="Corthals A.P."/>
            <person name="Power M.L."/>
            <person name="Jones G."/>
            <person name="Ransome R.D."/>
            <person name="Dechmann D.K.N."/>
            <person name="Locatelli A.G."/>
            <person name="Puechmaille S.J."/>
            <person name="Fedrigo O."/>
            <person name="Jarvis E.D."/>
            <person name="Hiller M."/>
            <person name="Vernes S.C."/>
            <person name="Myers E.W."/>
            <person name="Teeling E.C."/>
        </authorList>
    </citation>
    <scope>NUCLEOTIDE SEQUENCE [LARGE SCALE GENOMIC DNA]</scope>
    <source>
        <strain evidence="6">MMyoMyo1</strain>
        <tissue evidence="6">Flight muscle</tissue>
    </source>
</reference>
<keyword evidence="3" id="KW-0175">Coiled coil</keyword>
<keyword evidence="4" id="KW-0472">Membrane</keyword>
<dbReference type="Gene3D" id="3.10.100.10">
    <property type="entry name" value="Mannose-Binding Protein A, subunit A"/>
    <property type="match status" value="1"/>
</dbReference>
<dbReference type="Pfam" id="PF00059">
    <property type="entry name" value="Lectin_C"/>
    <property type="match status" value="1"/>
</dbReference>
<dbReference type="InterPro" id="IPR016186">
    <property type="entry name" value="C-type_lectin-like/link_sf"/>
</dbReference>
<evidence type="ECO:0000313" key="7">
    <source>
        <dbReference type="Proteomes" id="UP000527355"/>
    </source>
</evidence>
<proteinExistence type="predicted"/>
<feature type="coiled-coil region" evidence="3">
    <location>
        <begin position="79"/>
        <end position="145"/>
    </location>
</feature>
<accession>A0A7J7XFL0</accession>
<feature type="transmembrane region" description="Helical" evidence="4">
    <location>
        <begin position="25"/>
        <end position="46"/>
    </location>
</feature>